<evidence type="ECO:0000313" key="2">
    <source>
        <dbReference type="EMBL" id="KKN71642.1"/>
    </source>
</evidence>
<feature type="compositionally biased region" description="Basic and acidic residues" evidence="1">
    <location>
        <begin position="190"/>
        <end position="199"/>
    </location>
</feature>
<proteinExistence type="predicted"/>
<reference evidence="2" key="1">
    <citation type="journal article" date="2015" name="Nature">
        <title>Complex archaea that bridge the gap between prokaryotes and eukaryotes.</title>
        <authorList>
            <person name="Spang A."/>
            <person name="Saw J.H."/>
            <person name="Jorgensen S.L."/>
            <person name="Zaremba-Niedzwiedzka K."/>
            <person name="Martijn J."/>
            <person name="Lind A.E."/>
            <person name="van Eijk R."/>
            <person name="Schleper C."/>
            <person name="Guy L."/>
            <person name="Ettema T.J."/>
        </authorList>
    </citation>
    <scope>NUCLEOTIDE SEQUENCE</scope>
</reference>
<dbReference type="AlphaFoldDB" id="A0A0F9T9K6"/>
<comment type="caution">
    <text evidence="2">The sequence shown here is derived from an EMBL/GenBank/DDBJ whole genome shotgun (WGS) entry which is preliminary data.</text>
</comment>
<feature type="region of interest" description="Disordered" evidence="1">
    <location>
        <begin position="190"/>
        <end position="213"/>
    </location>
</feature>
<dbReference type="EMBL" id="LAZR01000379">
    <property type="protein sequence ID" value="KKN71642.1"/>
    <property type="molecule type" value="Genomic_DNA"/>
</dbReference>
<organism evidence="2">
    <name type="scientific">marine sediment metagenome</name>
    <dbReference type="NCBI Taxonomy" id="412755"/>
    <lineage>
        <taxon>unclassified sequences</taxon>
        <taxon>metagenomes</taxon>
        <taxon>ecological metagenomes</taxon>
    </lineage>
</organism>
<gene>
    <name evidence="2" type="ORF">LCGC14_0418700</name>
</gene>
<dbReference type="PROSITE" id="PS51257">
    <property type="entry name" value="PROKAR_LIPOPROTEIN"/>
    <property type="match status" value="1"/>
</dbReference>
<sequence>MRTTLILLALAAVLTGCAEDAADQAAFNVFRSDVTVGVMRLRSQFSEIEPASPERDHACDRLLFELEARCDDDRQKQFLANELAVELARSETFKMYDRHVLSMGQHLLREFPPEDPSFLIVLAKKVENARSPDAPPIYRTTYSSLAVGIILNAVTYPNRVETYNDRINYAQWERLHQWLTAHGKKLIYDPDIRKYRPKDQPPAPKPPREAPEA</sequence>
<evidence type="ECO:0000256" key="1">
    <source>
        <dbReference type="SAM" id="MobiDB-lite"/>
    </source>
</evidence>
<evidence type="ECO:0008006" key="3">
    <source>
        <dbReference type="Google" id="ProtNLM"/>
    </source>
</evidence>
<protein>
    <recommendedName>
        <fullName evidence="3">Lipoprotein</fullName>
    </recommendedName>
</protein>
<name>A0A0F9T9K6_9ZZZZ</name>
<accession>A0A0F9T9K6</accession>